<feature type="coiled-coil region" evidence="16">
    <location>
        <begin position="621"/>
        <end position="679"/>
    </location>
</feature>
<organism evidence="19 20">
    <name type="scientific">Suillus luteus UH-Slu-Lm8-n1</name>
    <dbReference type="NCBI Taxonomy" id="930992"/>
    <lineage>
        <taxon>Eukaryota</taxon>
        <taxon>Fungi</taxon>
        <taxon>Dikarya</taxon>
        <taxon>Basidiomycota</taxon>
        <taxon>Agaricomycotina</taxon>
        <taxon>Agaricomycetes</taxon>
        <taxon>Agaricomycetidae</taxon>
        <taxon>Boletales</taxon>
        <taxon>Suillineae</taxon>
        <taxon>Suillaceae</taxon>
        <taxon>Suillus</taxon>
    </lineage>
</organism>
<comment type="catalytic activity">
    <reaction evidence="1 15">
        <text>S-ubiquitinyl-[E2 ubiquitin-conjugating enzyme]-L-cysteine + [acceptor protein]-L-lysine = [E2 ubiquitin-conjugating enzyme]-L-cysteine + N(6)-ubiquitinyl-[acceptor protein]-L-lysine.</text>
        <dbReference type="EC" id="2.3.2.27"/>
    </reaction>
</comment>
<gene>
    <name evidence="19" type="ORF">CY34DRAFT_22812</name>
</gene>
<keyword evidence="7 14" id="KW-0863">Zinc-finger</keyword>
<dbReference type="InterPro" id="IPR018957">
    <property type="entry name" value="Znf_C3HC4_RING-type"/>
</dbReference>
<feature type="domain" description="RING-type" evidence="18">
    <location>
        <begin position="757"/>
        <end position="796"/>
    </location>
</feature>
<keyword evidence="11 15" id="KW-0175">Coiled coil</keyword>
<evidence type="ECO:0000256" key="3">
    <source>
        <dbReference type="ARBA" id="ARBA00004906"/>
    </source>
</evidence>
<evidence type="ECO:0000256" key="6">
    <source>
        <dbReference type="ARBA" id="ARBA00022723"/>
    </source>
</evidence>
<dbReference type="UniPathway" id="UPA00143"/>
<evidence type="ECO:0000256" key="11">
    <source>
        <dbReference type="ARBA" id="ARBA00023054"/>
    </source>
</evidence>
<evidence type="ECO:0000256" key="15">
    <source>
        <dbReference type="RuleBase" id="RU365038"/>
    </source>
</evidence>
<feature type="region of interest" description="Disordered" evidence="17">
    <location>
        <begin position="221"/>
        <end position="264"/>
    </location>
</feature>
<keyword evidence="20" id="KW-1185">Reference proteome</keyword>
<evidence type="ECO:0000256" key="13">
    <source>
        <dbReference type="ARBA" id="ARBA00059679"/>
    </source>
</evidence>
<dbReference type="CDD" id="cd16499">
    <property type="entry name" value="RING-HC_Bre1-like"/>
    <property type="match status" value="1"/>
</dbReference>
<evidence type="ECO:0000256" key="9">
    <source>
        <dbReference type="ARBA" id="ARBA00022833"/>
    </source>
</evidence>
<dbReference type="PANTHER" id="PTHR23163:SF0">
    <property type="entry name" value="E3 UBIQUITIN-PROTEIN LIGASE BRE1"/>
    <property type="match status" value="1"/>
</dbReference>
<dbReference type="InterPro" id="IPR013083">
    <property type="entry name" value="Znf_RING/FYVE/PHD"/>
</dbReference>
<feature type="compositionally biased region" description="Basic and acidic residues" evidence="17">
    <location>
        <begin position="1"/>
        <end position="10"/>
    </location>
</feature>
<evidence type="ECO:0000256" key="4">
    <source>
        <dbReference type="ARBA" id="ARBA00005555"/>
    </source>
</evidence>
<keyword evidence="9 15" id="KW-0862">Zinc</keyword>
<accession>A0A0D0AT34</accession>
<evidence type="ECO:0000256" key="10">
    <source>
        <dbReference type="ARBA" id="ARBA00022853"/>
    </source>
</evidence>
<dbReference type="FunCoup" id="A0A0D0AT34">
    <property type="interactions" value="240"/>
</dbReference>
<sequence length="810" mass="91751">MLESRKRPLPDDGEVAQAKKRVLTSTSGSPEVNGLSANHDAEEPADNHQLELFRKEAIFRRMKHYSRENERNQARIAQLEQRRSSCEAGLVAIAACWKQLVDTIQTLTPPDELPVVEVDTQDIFDLSQHISTDSSLKAALEKNMLATEKLIASFMKLNPATFNDKAYQRCQTSQTECAALRSEIALLQQRLDEVQSEKGQLHDDLIAAEIKLDRMQSSTVAAIQTKGGTKEEANPDQPCLPEGSTPNHASLTPPPPQINGHNDSSLSDIEAFRLELKISSERASKLEAEIRAQAETIAKLEVERAAPTVEMVSGTVHYKILSERRDQLEHMKAENDSRIGRLDVTIRELQSSRTHFEEETRASAQQMNQELKAVLAKRDADLTRLRDQRELLHAELNELRSRENIKYQSSRELKALAESRAEKITQLESEVRRHKAKLAAHTGNEDLMKHFWEGKVDDLQYVEGLRRKLIDTEAKLAALQQSMTTIREEQPDIAHHITSEAATREELAALRTELSRYQSLLGEPSSSALVKQLQAKEDELQKMRLLAEQHQQAEDAIYAEVERLSGAWEALDGQLKNKVVSLTTAEEKVAKSAHEKAKADNKYFAAMRDRESVEIERKNAIRNLEKQAKVVERLADSEKNLQQQIGHLEAANQRLHRVMDEAETKFNALEADVLMYKKQAECTEEMMKNVRKVADEKYAHVHHLKGCLFKRDDDLARMKAEVDKLRVEAKKMKSASASEKEAELMEEAASVWRLIKCSTCKENMRGVALTKCSHTFCKQCVEARISTRQRRCPHCNSGFAQSEVVNVLFQ</sequence>
<comment type="function">
    <text evidence="13">E3 ubiquitin-protein ligase that mediates monoubiquitination of histone H2B to form H2BK123ub1. H2BK123ub1 gives a specific tag for epigenetic transcriptional activation and is also a prerequisite for H3K4me and H3K79me formation.</text>
</comment>
<keyword evidence="12 15" id="KW-0539">Nucleus</keyword>
<evidence type="ECO:0000256" key="16">
    <source>
        <dbReference type="SAM" id="Coils"/>
    </source>
</evidence>
<evidence type="ECO:0000256" key="2">
    <source>
        <dbReference type="ARBA" id="ARBA00004123"/>
    </source>
</evidence>
<keyword evidence="5 15" id="KW-0808">Transferase</keyword>
<dbReference type="STRING" id="930992.A0A0D0AT34"/>
<evidence type="ECO:0000256" key="5">
    <source>
        <dbReference type="ARBA" id="ARBA00022679"/>
    </source>
</evidence>
<dbReference type="InterPro" id="IPR001841">
    <property type="entry name" value="Znf_RING"/>
</dbReference>
<dbReference type="SUPFAM" id="SSF57850">
    <property type="entry name" value="RING/U-box"/>
    <property type="match status" value="1"/>
</dbReference>
<evidence type="ECO:0000256" key="12">
    <source>
        <dbReference type="ARBA" id="ARBA00023242"/>
    </source>
</evidence>
<comment type="subcellular location">
    <subcellularLocation>
        <location evidence="2 15">Nucleus</location>
    </subcellularLocation>
</comment>
<evidence type="ECO:0000256" key="7">
    <source>
        <dbReference type="ARBA" id="ARBA00022771"/>
    </source>
</evidence>
<dbReference type="PROSITE" id="PS00518">
    <property type="entry name" value="ZF_RING_1"/>
    <property type="match status" value="1"/>
</dbReference>
<dbReference type="PANTHER" id="PTHR23163">
    <property type="entry name" value="RING FINGER PROTEIN-RELATED"/>
    <property type="match status" value="1"/>
</dbReference>
<protein>
    <recommendedName>
        <fullName evidence="15">E3 ubiquitin protein ligase</fullName>
        <ecNumber evidence="15">2.3.2.27</ecNumber>
    </recommendedName>
</protein>
<keyword evidence="8 15" id="KW-0833">Ubl conjugation pathway</keyword>
<evidence type="ECO:0000256" key="8">
    <source>
        <dbReference type="ARBA" id="ARBA00022786"/>
    </source>
</evidence>
<dbReference type="PROSITE" id="PS50089">
    <property type="entry name" value="ZF_RING_2"/>
    <property type="match status" value="1"/>
</dbReference>
<dbReference type="SMART" id="SM00184">
    <property type="entry name" value="RING"/>
    <property type="match status" value="1"/>
</dbReference>
<comment type="pathway">
    <text evidence="3 15">Protein modification; protein ubiquitination.</text>
</comment>
<keyword evidence="6 15" id="KW-0479">Metal-binding</keyword>
<evidence type="ECO:0000313" key="20">
    <source>
        <dbReference type="Proteomes" id="UP000054485"/>
    </source>
</evidence>
<dbReference type="InParanoid" id="A0A0D0AT34"/>
<dbReference type="InterPro" id="IPR017907">
    <property type="entry name" value="Znf_RING_CS"/>
</dbReference>
<dbReference type="Pfam" id="PF08647">
    <property type="entry name" value="BRE1"/>
    <property type="match status" value="1"/>
</dbReference>
<feature type="region of interest" description="Disordered" evidence="17">
    <location>
        <begin position="1"/>
        <end position="48"/>
    </location>
</feature>
<proteinExistence type="inferred from homology"/>
<dbReference type="GO" id="GO:0006325">
    <property type="term" value="P:chromatin organization"/>
    <property type="evidence" value="ECO:0007669"/>
    <property type="project" value="UniProtKB-KW"/>
</dbReference>
<evidence type="ECO:0000256" key="14">
    <source>
        <dbReference type="PROSITE-ProRule" id="PRU00175"/>
    </source>
</evidence>
<evidence type="ECO:0000256" key="1">
    <source>
        <dbReference type="ARBA" id="ARBA00000900"/>
    </source>
</evidence>
<evidence type="ECO:0000313" key="19">
    <source>
        <dbReference type="EMBL" id="KIK44896.1"/>
    </source>
</evidence>
<reference evidence="19 20" key="1">
    <citation type="submission" date="2014-04" db="EMBL/GenBank/DDBJ databases">
        <authorList>
            <consortium name="DOE Joint Genome Institute"/>
            <person name="Kuo A."/>
            <person name="Ruytinx J."/>
            <person name="Rineau F."/>
            <person name="Colpaert J."/>
            <person name="Kohler A."/>
            <person name="Nagy L.G."/>
            <person name="Floudas D."/>
            <person name="Copeland A."/>
            <person name="Barry K.W."/>
            <person name="Cichocki N."/>
            <person name="Veneault-Fourrey C."/>
            <person name="LaButti K."/>
            <person name="Lindquist E.A."/>
            <person name="Lipzen A."/>
            <person name="Lundell T."/>
            <person name="Morin E."/>
            <person name="Murat C."/>
            <person name="Sun H."/>
            <person name="Tunlid A."/>
            <person name="Henrissat B."/>
            <person name="Grigoriev I.V."/>
            <person name="Hibbett D.S."/>
            <person name="Martin F."/>
            <person name="Nordberg H.P."/>
            <person name="Cantor M.N."/>
            <person name="Hua S.X."/>
        </authorList>
    </citation>
    <scope>NUCLEOTIDE SEQUENCE [LARGE SCALE GENOMIC DNA]</scope>
    <source>
        <strain evidence="19 20">UH-Slu-Lm8-n1</strain>
    </source>
</reference>
<dbReference type="GO" id="GO:0016567">
    <property type="term" value="P:protein ubiquitination"/>
    <property type="evidence" value="ECO:0007669"/>
    <property type="project" value="UniProtKB-UniRule"/>
</dbReference>
<feature type="coiled-coil region" evidence="16">
    <location>
        <begin position="382"/>
        <end position="489"/>
    </location>
</feature>
<dbReference type="AlphaFoldDB" id="A0A0D0AT34"/>
<keyword evidence="10 15" id="KW-0156">Chromatin regulator</keyword>
<dbReference type="OrthoDB" id="10266039at2759"/>
<comment type="similarity">
    <text evidence="4 15">Belongs to the BRE1 family.</text>
</comment>
<evidence type="ECO:0000256" key="17">
    <source>
        <dbReference type="SAM" id="MobiDB-lite"/>
    </source>
</evidence>
<dbReference type="InterPro" id="IPR058643">
    <property type="entry name" value="BRE1-like_CC"/>
</dbReference>
<dbReference type="GO" id="GO:0005634">
    <property type="term" value="C:nucleus"/>
    <property type="evidence" value="ECO:0007669"/>
    <property type="project" value="UniProtKB-SubCell"/>
</dbReference>
<evidence type="ECO:0000259" key="18">
    <source>
        <dbReference type="PROSITE" id="PS50089"/>
    </source>
</evidence>
<dbReference type="Pfam" id="PF26095">
    <property type="entry name" value="CC_Bre1"/>
    <property type="match status" value="1"/>
</dbReference>
<dbReference type="GO" id="GO:0061630">
    <property type="term" value="F:ubiquitin protein ligase activity"/>
    <property type="evidence" value="ECO:0007669"/>
    <property type="project" value="UniProtKB-EC"/>
</dbReference>
<dbReference type="HOGENOM" id="CLU_019713_0_0_1"/>
<feature type="compositionally biased region" description="Basic and acidic residues" evidence="17">
    <location>
        <begin position="39"/>
        <end position="48"/>
    </location>
</feature>
<dbReference type="GO" id="GO:0033503">
    <property type="term" value="C:HULC complex"/>
    <property type="evidence" value="ECO:0007669"/>
    <property type="project" value="TreeGrafter"/>
</dbReference>
<feature type="coiled-coil region" evidence="16">
    <location>
        <begin position="170"/>
        <end position="204"/>
    </location>
</feature>
<reference evidence="20" key="2">
    <citation type="submission" date="2015-01" db="EMBL/GenBank/DDBJ databases">
        <title>Evolutionary Origins and Diversification of the Mycorrhizal Mutualists.</title>
        <authorList>
            <consortium name="DOE Joint Genome Institute"/>
            <consortium name="Mycorrhizal Genomics Consortium"/>
            <person name="Kohler A."/>
            <person name="Kuo A."/>
            <person name="Nagy L.G."/>
            <person name="Floudas D."/>
            <person name="Copeland A."/>
            <person name="Barry K.W."/>
            <person name="Cichocki N."/>
            <person name="Veneault-Fourrey C."/>
            <person name="LaButti K."/>
            <person name="Lindquist E.A."/>
            <person name="Lipzen A."/>
            <person name="Lundell T."/>
            <person name="Morin E."/>
            <person name="Murat C."/>
            <person name="Riley R."/>
            <person name="Ohm R."/>
            <person name="Sun H."/>
            <person name="Tunlid A."/>
            <person name="Henrissat B."/>
            <person name="Grigoriev I.V."/>
            <person name="Hibbett D.S."/>
            <person name="Martin F."/>
        </authorList>
    </citation>
    <scope>NUCLEOTIDE SEQUENCE [LARGE SCALE GENOMIC DNA]</scope>
    <source>
        <strain evidence="20">UH-Slu-Lm8-n1</strain>
    </source>
</reference>
<dbReference type="EMBL" id="KN835182">
    <property type="protein sequence ID" value="KIK44896.1"/>
    <property type="molecule type" value="Genomic_DNA"/>
</dbReference>
<feature type="coiled-coil region" evidence="16">
    <location>
        <begin position="269"/>
        <end position="303"/>
    </location>
</feature>
<dbReference type="EC" id="2.3.2.27" evidence="15"/>
<dbReference type="Gene3D" id="3.30.40.10">
    <property type="entry name" value="Zinc/RING finger domain, C3HC4 (zinc finger)"/>
    <property type="match status" value="1"/>
</dbReference>
<name>A0A0D0AT34_9AGAM</name>
<dbReference type="Proteomes" id="UP000054485">
    <property type="component" value="Unassembled WGS sequence"/>
</dbReference>
<dbReference type="GO" id="GO:0008270">
    <property type="term" value="F:zinc ion binding"/>
    <property type="evidence" value="ECO:0007669"/>
    <property type="project" value="UniProtKB-KW"/>
</dbReference>
<dbReference type="InterPro" id="IPR013956">
    <property type="entry name" value="E3_ubiquit_lig_Bre1"/>
</dbReference>
<dbReference type="Pfam" id="PF00097">
    <property type="entry name" value="zf-C3HC4"/>
    <property type="match status" value="1"/>
</dbReference>